<protein>
    <submittedName>
        <fullName evidence="1">Uncharacterized protein</fullName>
    </submittedName>
</protein>
<proteinExistence type="predicted"/>
<organism evidence="1 2">
    <name type="scientific">Ameca splendens</name>
    <dbReference type="NCBI Taxonomy" id="208324"/>
    <lineage>
        <taxon>Eukaryota</taxon>
        <taxon>Metazoa</taxon>
        <taxon>Chordata</taxon>
        <taxon>Craniata</taxon>
        <taxon>Vertebrata</taxon>
        <taxon>Euteleostomi</taxon>
        <taxon>Actinopterygii</taxon>
        <taxon>Neopterygii</taxon>
        <taxon>Teleostei</taxon>
        <taxon>Neoteleostei</taxon>
        <taxon>Acanthomorphata</taxon>
        <taxon>Ovalentaria</taxon>
        <taxon>Atherinomorphae</taxon>
        <taxon>Cyprinodontiformes</taxon>
        <taxon>Goodeidae</taxon>
        <taxon>Ameca</taxon>
    </lineage>
</organism>
<dbReference type="EMBL" id="JAHRIP010057065">
    <property type="protein sequence ID" value="MEQ2302839.1"/>
    <property type="molecule type" value="Genomic_DNA"/>
</dbReference>
<evidence type="ECO:0000313" key="1">
    <source>
        <dbReference type="EMBL" id="MEQ2302839.1"/>
    </source>
</evidence>
<evidence type="ECO:0000313" key="2">
    <source>
        <dbReference type="Proteomes" id="UP001469553"/>
    </source>
</evidence>
<reference evidence="1 2" key="1">
    <citation type="submission" date="2021-06" db="EMBL/GenBank/DDBJ databases">
        <authorList>
            <person name="Palmer J.M."/>
        </authorList>
    </citation>
    <scope>NUCLEOTIDE SEQUENCE [LARGE SCALE GENOMIC DNA]</scope>
    <source>
        <strain evidence="1 2">AS_MEX2019</strain>
        <tissue evidence="1">Muscle</tissue>
    </source>
</reference>
<gene>
    <name evidence="1" type="ORF">AMECASPLE_010835</name>
</gene>
<accession>A0ABV0ZAD9</accession>
<name>A0ABV0ZAD9_9TELE</name>
<sequence>MTRGGSGPLVRYADCFYPQLLAEETAFCGFHRTETVLSIRHVAQYVLHGVRVWHRNRSIWLRQEVRGFQRSSVWEASLGVRKGMREAQLLDAERKRGRREGGRDGWKK</sequence>
<comment type="caution">
    <text evidence="1">The sequence shown here is derived from an EMBL/GenBank/DDBJ whole genome shotgun (WGS) entry which is preliminary data.</text>
</comment>
<dbReference type="Proteomes" id="UP001469553">
    <property type="component" value="Unassembled WGS sequence"/>
</dbReference>
<keyword evidence="2" id="KW-1185">Reference proteome</keyword>